<keyword evidence="3" id="KW-1185">Reference proteome</keyword>
<keyword evidence="1" id="KW-0472">Membrane</keyword>
<gene>
    <name evidence="2" type="ORF">FPZ42_17320</name>
</gene>
<comment type="caution">
    <text evidence="2">The sequence shown here is derived from an EMBL/GenBank/DDBJ whole genome shotgun (WGS) entry which is preliminary data.</text>
</comment>
<feature type="transmembrane region" description="Helical" evidence="1">
    <location>
        <begin position="124"/>
        <end position="145"/>
    </location>
</feature>
<dbReference type="EMBL" id="VOEI01000007">
    <property type="protein sequence ID" value="TWR24243.1"/>
    <property type="molecule type" value="Genomic_DNA"/>
</dbReference>
<keyword evidence="1" id="KW-1133">Transmembrane helix</keyword>
<feature type="transmembrane region" description="Helical" evidence="1">
    <location>
        <begin position="63"/>
        <end position="81"/>
    </location>
</feature>
<keyword evidence="1" id="KW-0812">Transmembrane</keyword>
<feature type="transmembrane region" description="Helical" evidence="1">
    <location>
        <begin position="90"/>
        <end position="112"/>
    </location>
</feature>
<dbReference type="AlphaFoldDB" id="A0A563TYA6"/>
<protein>
    <submittedName>
        <fullName evidence="2">Uncharacterized protein</fullName>
    </submittedName>
</protein>
<evidence type="ECO:0000313" key="2">
    <source>
        <dbReference type="EMBL" id="TWR24243.1"/>
    </source>
</evidence>
<feature type="transmembrane region" description="Helical" evidence="1">
    <location>
        <begin position="25"/>
        <end position="43"/>
    </location>
</feature>
<proteinExistence type="predicted"/>
<dbReference type="RefSeq" id="WP_146273120.1">
    <property type="nucleotide sequence ID" value="NZ_VOEI01000007.1"/>
</dbReference>
<evidence type="ECO:0000313" key="3">
    <source>
        <dbReference type="Proteomes" id="UP000318010"/>
    </source>
</evidence>
<organism evidence="2 3">
    <name type="scientific">Mucilaginibacter achroorhodeus</name>
    <dbReference type="NCBI Taxonomy" id="2599294"/>
    <lineage>
        <taxon>Bacteria</taxon>
        <taxon>Pseudomonadati</taxon>
        <taxon>Bacteroidota</taxon>
        <taxon>Sphingobacteriia</taxon>
        <taxon>Sphingobacteriales</taxon>
        <taxon>Sphingobacteriaceae</taxon>
        <taxon>Mucilaginibacter</taxon>
    </lineage>
</organism>
<name>A0A563TYA6_9SPHI</name>
<accession>A0A563TYA6</accession>
<sequence>MCVTIISVILAGKLFNTDNRKALEIIRWVIVSYAVLNICEIAIGHFSSAEIISFSEQANDHYWWAFYIKLFSSTILPLLLINKNQGRNKYVLLSISLLINLSWFFELTALYANGFYGGRNDAVLATYLGYLVLKGLLVGGIIYATGNALTSVQQRVSSGLNRISFQKRA</sequence>
<dbReference type="OrthoDB" id="9940240at2"/>
<reference evidence="2 3" key="1">
    <citation type="submission" date="2019-07" db="EMBL/GenBank/DDBJ databases">
        <authorList>
            <person name="Kim J."/>
        </authorList>
    </citation>
    <scope>NUCLEOTIDE SEQUENCE [LARGE SCALE GENOMIC DNA]</scope>
    <source>
        <strain evidence="2 3">MJ1a</strain>
    </source>
</reference>
<dbReference type="Proteomes" id="UP000318010">
    <property type="component" value="Unassembled WGS sequence"/>
</dbReference>
<evidence type="ECO:0000256" key="1">
    <source>
        <dbReference type="SAM" id="Phobius"/>
    </source>
</evidence>